<feature type="transmembrane region" description="Helical" evidence="8">
    <location>
        <begin position="315"/>
        <end position="335"/>
    </location>
</feature>
<feature type="compositionally biased region" description="Acidic residues" evidence="7">
    <location>
        <begin position="149"/>
        <end position="160"/>
    </location>
</feature>
<dbReference type="Gene3D" id="1.10.287.1260">
    <property type="match status" value="1"/>
</dbReference>
<comment type="similarity">
    <text evidence="2">Belongs to the MscS (TC 1.A.23) family.</text>
</comment>
<dbReference type="InterPro" id="IPR049278">
    <property type="entry name" value="MS_channel_C"/>
</dbReference>
<feature type="region of interest" description="Disordered" evidence="7">
    <location>
        <begin position="99"/>
        <end position="170"/>
    </location>
</feature>
<dbReference type="SUPFAM" id="SSF82861">
    <property type="entry name" value="Mechanosensitive channel protein MscS (YggB), transmembrane region"/>
    <property type="match status" value="1"/>
</dbReference>
<dbReference type="InterPro" id="IPR023408">
    <property type="entry name" value="MscS_beta-dom_sf"/>
</dbReference>
<feature type="domain" description="Mechanosensitive ion channel transmembrane helices 2/3" evidence="11">
    <location>
        <begin position="292"/>
        <end position="332"/>
    </location>
</feature>
<feature type="domain" description="Mechanosensitive ion channel MscS C-terminal" evidence="10">
    <location>
        <begin position="406"/>
        <end position="488"/>
    </location>
</feature>
<dbReference type="Gene3D" id="3.30.70.100">
    <property type="match status" value="1"/>
</dbReference>
<dbReference type="InterPro" id="IPR049142">
    <property type="entry name" value="MS_channel_1st"/>
</dbReference>
<dbReference type="InterPro" id="IPR011014">
    <property type="entry name" value="MscS_channel_TM-2"/>
</dbReference>
<evidence type="ECO:0000256" key="7">
    <source>
        <dbReference type="SAM" id="MobiDB-lite"/>
    </source>
</evidence>
<dbReference type="SUPFAM" id="SSF50182">
    <property type="entry name" value="Sm-like ribonucleoproteins"/>
    <property type="match status" value="1"/>
</dbReference>
<gene>
    <name evidence="12" type="ORF">HOV93_21180</name>
</gene>
<dbReference type="RefSeq" id="WP_207396411.1">
    <property type="nucleotide sequence ID" value="NZ_JABRWO010000005.1"/>
</dbReference>
<feature type="compositionally biased region" description="Basic and acidic residues" evidence="7">
    <location>
        <begin position="107"/>
        <end position="125"/>
    </location>
</feature>
<organism evidence="12 13">
    <name type="scientific">Bremerella alba</name>
    <dbReference type="NCBI Taxonomy" id="980252"/>
    <lineage>
        <taxon>Bacteria</taxon>
        <taxon>Pseudomonadati</taxon>
        <taxon>Planctomycetota</taxon>
        <taxon>Planctomycetia</taxon>
        <taxon>Pirellulales</taxon>
        <taxon>Pirellulaceae</taxon>
        <taxon>Bremerella</taxon>
    </lineage>
</organism>
<protein>
    <recommendedName>
        <fullName evidence="14">Small-conductance mechanosensitive channel</fullName>
    </recommendedName>
</protein>
<dbReference type="InterPro" id="IPR011066">
    <property type="entry name" value="MscS_channel_C_sf"/>
</dbReference>
<evidence type="ECO:0000256" key="1">
    <source>
        <dbReference type="ARBA" id="ARBA00004651"/>
    </source>
</evidence>
<accession>A0A7V8V4Z8</accession>
<dbReference type="InterPro" id="IPR045275">
    <property type="entry name" value="MscS_archaea/bacteria_type"/>
</dbReference>
<evidence type="ECO:0000313" key="12">
    <source>
        <dbReference type="EMBL" id="MBA2114946.1"/>
    </source>
</evidence>
<feature type="transmembrane region" description="Helical" evidence="8">
    <location>
        <begin position="288"/>
        <end position="309"/>
    </location>
</feature>
<dbReference type="Pfam" id="PF21088">
    <property type="entry name" value="MS_channel_1st"/>
    <property type="match status" value="1"/>
</dbReference>
<dbReference type="GO" id="GO:0005886">
    <property type="term" value="C:plasma membrane"/>
    <property type="evidence" value="ECO:0007669"/>
    <property type="project" value="UniProtKB-SubCell"/>
</dbReference>
<evidence type="ECO:0000256" key="8">
    <source>
        <dbReference type="SAM" id="Phobius"/>
    </source>
</evidence>
<evidence type="ECO:0000259" key="9">
    <source>
        <dbReference type="Pfam" id="PF00924"/>
    </source>
</evidence>
<dbReference type="EMBL" id="JABRWO010000005">
    <property type="protein sequence ID" value="MBA2114946.1"/>
    <property type="molecule type" value="Genomic_DNA"/>
</dbReference>
<sequence>MSFRSMAIGLILATATTIPLGAQDEKPAEAKYVPVTTVNLAIPLDQLRTLVRPLTKQELEGEAETWFKLLVAKGKQISAVRLGVKKTNEAIAAGDENAAKNSLDQAQKVKDKAKAKAEETEKEVTDAAQAELGMKEKPEEDAGPKSEEPQSEEAMPDGDPMDVNTAANTKKDQLLKDVNTLQEERAGLSERLEIVLQSLEKKGGDVEEYRKYILAVSGIEVDTSDATATYAAVVGWMASKEGGQRLAWNVGKFLLILFISWIIAKFIQGVTNWLLEKKLRLSRLAENLIARMIKNIVLVVGFAIALTALEVDITPIIAAIGATGLVVGLALQGTLSNFASGLMILVNRPFDVGDVVTAGGTTGVIDQMNLVSTRFKTFDNQTIYVPNNEIWNNVITNITANHTRRVDMEFGIGYDDDFEKAEQIIMAAVTSHEKVLKKPDPQVITHDLGESSVNIVCRPWAKTADWWQVKTEVTREVKRRFDEAGISIPYPQQDVHFYTVNKEGHPVKQEG</sequence>
<dbReference type="GO" id="GO:0008381">
    <property type="term" value="F:mechanosensitive monoatomic ion channel activity"/>
    <property type="evidence" value="ECO:0007669"/>
    <property type="project" value="InterPro"/>
</dbReference>
<feature type="transmembrane region" description="Helical" evidence="8">
    <location>
        <begin position="246"/>
        <end position="267"/>
    </location>
</feature>
<evidence type="ECO:0000256" key="2">
    <source>
        <dbReference type="ARBA" id="ARBA00008017"/>
    </source>
</evidence>
<dbReference type="SUPFAM" id="SSF82689">
    <property type="entry name" value="Mechanosensitive channel protein MscS (YggB), C-terminal domain"/>
    <property type="match status" value="1"/>
</dbReference>
<keyword evidence="5 8" id="KW-1133">Transmembrane helix</keyword>
<evidence type="ECO:0008006" key="14">
    <source>
        <dbReference type="Google" id="ProtNLM"/>
    </source>
</evidence>
<dbReference type="InterPro" id="IPR010920">
    <property type="entry name" value="LSM_dom_sf"/>
</dbReference>
<keyword evidence="6 8" id="KW-0472">Membrane</keyword>
<dbReference type="Gene3D" id="2.30.30.60">
    <property type="match status" value="1"/>
</dbReference>
<evidence type="ECO:0000313" key="13">
    <source>
        <dbReference type="Proteomes" id="UP000551616"/>
    </source>
</evidence>
<dbReference type="InterPro" id="IPR006685">
    <property type="entry name" value="MscS_channel_2nd"/>
</dbReference>
<dbReference type="Proteomes" id="UP000551616">
    <property type="component" value="Unassembled WGS sequence"/>
</dbReference>
<dbReference type="PANTHER" id="PTHR30221:SF1">
    <property type="entry name" value="SMALL-CONDUCTANCE MECHANOSENSITIVE CHANNEL"/>
    <property type="match status" value="1"/>
</dbReference>
<reference evidence="12 13" key="1">
    <citation type="submission" date="2020-05" db="EMBL/GenBank/DDBJ databases">
        <title>Bremerella alba sp. nov., a novel planctomycete isolated from the surface of the macroalga Fucus spiralis.</title>
        <authorList>
            <person name="Godinho O."/>
            <person name="Botelho R."/>
            <person name="Albuquerque L."/>
            <person name="Wiegand S."/>
            <person name="Da Costa M.S."/>
            <person name="Lobo-Da-Cunha A."/>
            <person name="Jogler C."/>
            <person name="Lage O.M."/>
        </authorList>
    </citation>
    <scope>NUCLEOTIDE SEQUENCE [LARGE SCALE GENOMIC DNA]</scope>
    <source>
        <strain evidence="12 13">FF15</strain>
    </source>
</reference>
<dbReference type="PANTHER" id="PTHR30221">
    <property type="entry name" value="SMALL-CONDUCTANCE MECHANOSENSITIVE CHANNEL"/>
    <property type="match status" value="1"/>
</dbReference>
<feature type="compositionally biased region" description="Basic and acidic residues" evidence="7">
    <location>
        <begin position="133"/>
        <end position="148"/>
    </location>
</feature>
<dbReference type="Pfam" id="PF00924">
    <property type="entry name" value="MS_channel_2nd"/>
    <property type="match status" value="1"/>
</dbReference>
<proteinExistence type="inferred from homology"/>
<evidence type="ECO:0000259" key="10">
    <source>
        <dbReference type="Pfam" id="PF21082"/>
    </source>
</evidence>
<comment type="subcellular location">
    <subcellularLocation>
        <location evidence="1">Cell membrane</location>
        <topology evidence="1">Multi-pass membrane protein</topology>
    </subcellularLocation>
</comment>
<feature type="domain" description="Mechanosensitive ion channel MscS" evidence="9">
    <location>
        <begin position="334"/>
        <end position="399"/>
    </location>
</feature>
<name>A0A7V8V4Z8_9BACT</name>
<keyword evidence="3" id="KW-1003">Cell membrane</keyword>
<keyword evidence="13" id="KW-1185">Reference proteome</keyword>
<evidence type="ECO:0000256" key="5">
    <source>
        <dbReference type="ARBA" id="ARBA00022989"/>
    </source>
</evidence>
<dbReference type="AlphaFoldDB" id="A0A7V8V4Z8"/>
<comment type="caution">
    <text evidence="12">The sequence shown here is derived from an EMBL/GenBank/DDBJ whole genome shotgun (WGS) entry which is preliminary data.</text>
</comment>
<dbReference type="Pfam" id="PF21082">
    <property type="entry name" value="MS_channel_3rd"/>
    <property type="match status" value="1"/>
</dbReference>
<keyword evidence="4 8" id="KW-0812">Transmembrane</keyword>
<evidence type="ECO:0000256" key="6">
    <source>
        <dbReference type="ARBA" id="ARBA00023136"/>
    </source>
</evidence>
<evidence type="ECO:0000256" key="4">
    <source>
        <dbReference type="ARBA" id="ARBA00022692"/>
    </source>
</evidence>
<evidence type="ECO:0000256" key="3">
    <source>
        <dbReference type="ARBA" id="ARBA00022475"/>
    </source>
</evidence>
<evidence type="ECO:0000259" key="11">
    <source>
        <dbReference type="Pfam" id="PF21088"/>
    </source>
</evidence>